<organism evidence="14 15">
    <name type="scientific">Moraxella pluranimalium</name>
    <dbReference type="NCBI Taxonomy" id="470453"/>
    <lineage>
        <taxon>Bacteria</taxon>
        <taxon>Pseudomonadati</taxon>
        <taxon>Pseudomonadota</taxon>
        <taxon>Gammaproteobacteria</taxon>
        <taxon>Moraxellales</taxon>
        <taxon>Moraxellaceae</taxon>
        <taxon>Moraxella</taxon>
    </lineage>
</organism>
<dbReference type="Gene3D" id="3.40.50.300">
    <property type="entry name" value="P-loop containing nucleotide triphosphate hydrolases"/>
    <property type="match status" value="1"/>
</dbReference>
<evidence type="ECO:0000256" key="1">
    <source>
        <dbReference type="ARBA" id="ARBA00009776"/>
    </source>
</evidence>
<dbReference type="PANTHER" id="PTHR10344:SF4">
    <property type="entry name" value="UMP-CMP KINASE 2, MITOCHONDRIAL"/>
    <property type="match status" value="1"/>
</dbReference>
<evidence type="ECO:0000313" key="15">
    <source>
        <dbReference type="Proteomes" id="UP000189800"/>
    </source>
</evidence>
<evidence type="ECO:0000256" key="3">
    <source>
        <dbReference type="ARBA" id="ARBA00017144"/>
    </source>
</evidence>
<evidence type="ECO:0000256" key="12">
    <source>
        <dbReference type="HAMAP-Rule" id="MF_00165"/>
    </source>
</evidence>
<dbReference type="SUPFAM" id="SSF52540">
    <property type="entry name" value="P-loop containing nucleoside triphosphate hydrolases"/>
    <property type="match status" value="1"/>
</dbReference>
<keyword evidence="15" id="KW-1185">Reference proteome</keyword>
<dbReference type="GO" id="GO:0006235">
    <property type="term" value="P:dTTP biosynthetic process"/>
    <property type="evidence" value="ECO:0007669"/>
    <property type="project" value="UniProtKB-UniRule"/>
</dbReference>
<evidence type="ECO:0000256" key="4">
    <source>
        <dbReference type="ARBA" id="ARBA00022679"/>
    </source>
</evidence>
<comment type="similarity">
    <text evidence="1 12">Belongs to the thymidylate kinase family.</text>
</comment>
<evidence type="ECO:0000256" key="9">
    <source>
        <dbReference type="ARBA" id="ARBA00029962"/>
    </source>
</evidence>
<dbReference type="EMBL" id="MUYU01000018">
    <property type="protein sequence ID" value="OOS23217.1"/>
    <property type="molecule type" value="Genomic_DNA"/>
</dbReference>
<dbReference type="OrthoDB" id="9774907at2"/>
<dbReference type="GO" id="GO:0005524">
    <property type="term" value="F:ATP binding"/>
    <property type="evidence" value="ECO:0007669"/>
    <property type="project" value="UniProtKB-UniRule"/>
</dbReference>
<keyword evidence="6 12" id="KW-0547">Nucleotide-binding</keyword>
<dbReference type="FunFam" id="3.40.50.300:FF:000225">
    <property type="entry name" value="Thymidylate kinase"/>
    <property type="match status" value="1"/>
</dbReference>
<evidence type="ECO:0000256" key="5">
    <source>
        <dbReference type="ARBA" id="ARBA00022727"/>
    </source>
</evidence>
<name>A0A1T0CLI9_9GAMM</name>
<keyword evidence="5 12" id="KW-0545">Nucleotide biosynthesis</keyword>
<evidence type="ECO:0000256" key="6">
    <source>
        <dbReference type="ARBA" id="ARBA00022741"/>
    </source>
</evidence>
<dbReference type="AlphaFoldDB" id="A0A1T0CLI9"/>
<protein>
    <recommendedName>
        <fullName evidence="3 12">Thymidylate kinase</fullName>
        <ecNumber evidence="2 12">2.7.4.9</ecNumber>
    </recommendedName>
    <alternativeName>
        <fullName evidence="9 12">dTMP kinase</fullName>
    </alternativeName>
</protein>
<evidence type="ECO:0000256" key="11">
    <source>
        <dbReference type="ARBA" id="ARBA00057735"/>
    </source>
</evidence>
<comment type="catalytic activity">
    <reaction evidence="10 12">
        <text>dTMP + ATP = dTDP + ADP</text>
        <dbReference type="Rhea" id="RHEA:13517"/>
        <dbReference type="ChEBI" id="CHEBI:30616"/>
        <dbReference type="ChEBI" id="CHEBI:58369"/>
        <dbReference type="ChEBI" id="CHEBI:63528"/>
        <dbReference type="ChEBI" id="CHEBI:456216"/>
        <dbReference type="EC" id="2.7.4.9"/>
    </reaction>
</comment>
<dbReference type="GO" id="GO:0006233">
    <property type="term" value="P:dTDP biosynthetic process"/>
    <property type="evidence" value="ECO:0007669"/>
    <property type="project" value="InterPro"/>
</dbReference>
<dbReference type="PANTHER" id="PTHR10344">
    <property type="entry name" value="THYMIDYLATE KINASE"/>
    <property type="match status" value="1"/>
</dbReference>
<evidence type="ECO:0000256" key="8">
    <source>
        <dbReference type="ARBA" id="ARBA00022840"/>
    </source>
</evidence>
<evidence type="ECO:0000256" key="7">
    <source>
        <dbReference type="ARBA" id="ARBA00022777"/>
    </source>
</evidence>
<evidence type="ECO:0000313" key="14">
    <source>
        <dbReference type="EMBL" id="OOS23217.1"/>
    </source>
</evidence>
<comment type="function">
    <text evidence="11 12">Phosphorylation of dTMP to form dTDP in both de novo and salvage pathways of dTTP synthesis.</text>
</comment>
<accession>A0A1T0CLI9</accession>
<dbReference type="EC" id="2.7.4.9" evidence="2 12"/>
<dbReference type="PROSITE" id="PS01331">
    <property type="entry name" value="THYMIDYLATE_KINASE"/>
    <property type="match status" value="1"/>
</dbReference>
<dbReference type="NCBIfam" id="TIGR00041">
    <property type="entry name" value="DTMP_kinase"/>
    <property type="match status" value="1"/>
</dbReference>
<gene>
    <name evidence="12" type="primary">tmk</name>
    <name evidence="14" type="ORF">B0680_07785</name>
</gene>
<dbReference type="CDD" id="cd01672">
    <property type="entry name" value="TMPK"/>
    <property type="match status" value="1"/>
</dbReference>
<reference evidence="14 15" key="1">
    <citation type="submission" date="2017-02" db="EMBL/GenBank/DDBJ databases">
        <title>Draft genome sequence of Moraxella pluranimalium CCUG 54913T type strain.</title>
        <authorList>
            <person name="Salva-Serra F."/>
            <person name="Engstrom-Jakobsson H."/>
            <person name="Thorell K."/>
            <person name="Jaen-Luchoro D."/>
            <person name="Gonzales-Siles L."/>
            <person name="Karlsson R."/>
            <person name="Yazdan S."/>
            <person name="Boulund F."/>
            <person name="Johnning A."/>
            <person name="Engstrand L."/>
            <person name="Kristiansson E."/>
            <person name="Moore E."/>
        </authorList>
    </citation>
    <scope>NUCLEOTIDE SEQUENCE [LARGE SCALE GENOMIC DNA]</scope>
    <source>
        <strain evidence="14 15">CCUG 54913</strain>
    </source>
</reference>
<dbReference type="InterPro" id="IPR027417">
    <property type="entry name" value="P-loop_NTPase"/>
</dbReference>
<dbReference type="Proteomes" id="UP000189800">
    <property type="component" value="Unassembled WGS sequence"/>
</dbReference>
<comment type="caution">
    <text evidence="14">The sequence shown here is derived from an EMBL/GenBank/DDBJ whole genome shotgun (WGS) entry which is preliminary data.</text>
</comment>
<evidence type="ECO:0000256" key="10">
    <source>
        <dbReference type="ARBA" id="ARBA00048743"/>
    </source>
</evidence>
<dbReference type="InterPro" id="IPR018095">
    <property type="entry name" value="Thymidylate_kin_CS"/>
</dbReference>
<evidence type="ECO:0000259" key="13">
    <source>
        <dbReference type="Pfam" id="PF02223"/>
    </source>
</evidence>
<feature type="binding site" evidence="12">
    <location>
        <begin position="10"/>
        <end position="17"/>
    </location>
    <ligand>
        <name>ATP</name>
        <dbReference type="ChEBI" id="CHEBI:30616"/>
    </ligand>
</feature>
<dbReference type="Pfam" id="PF02223">
    <property type="entry name" value="Thymidylate_kin"/>
    <property type="match status" value="1"/>
</dbReference>
<dbReference type="GO" id="GO:0005829">
    <property type="term" value="C:cytosol"/>
    <property type="evidence" value="ECO:0007669"/>
    <property type="project" value="TreeGrafter"/>
</dbReference>
<dbReference type="STRING" id="470453.B0680_07785"/>
<dbReference type="RefSeq" id="WP_078254539.1">
    <property type="nucleotide sequence ID" value="NZ_MUYU01000018.1"/>
</dbReference>
<dbReference type="GO" id="GO:0004798">
    <property type="term" value="F:dTMP kinase activity"/>
    <property type="evidence" value="ECO:0007669"/>
    <property type="project" value="UniProtKB-UniRule"/>
</dbReference>
<feature type="domain" description="Thymidylate kinase-like" evidence="13">
    <location>
        <begin position="8"/>
        <end position="199"/>
    </location>
</feature>
<dbReference type="InterPro" id="IPR018094">
    <property type="entry name" value="Thymidylate_kinase"/>
</dbReference>
<proteinExistence type="inferred from homology"/>
<sequence>MNARFISFEGTEGVGKTTAIDGLCERLASRGIDVVRTREPGGSALAEHLRSIFLDPSRTIDADTEILLMFAARADHVHQVILPALQAGKWVVCDRFFDSTVAYQGFGRFGGDAKALNKIEMLIESFVPVMPDTTLWLDLDVATGMMRAGKRSVADRLEANDLAFFERVHQGLSYQHSKHPQRIHRIDADGTVAQVASRIDTALGL</sequence>
<dbReference type="GO" id="GO:0006227">
    <property type="term" value="P:dUDP biosynthetic process"/>
    <property type="evidence" value="ECO:0007669"/>
    <property type="project" value="TreeGrafter"/>
</dbReference>
<keyword evidence="8 12" id="KW-0067">ATP-binding</keyword>
<keyword evidence="7 12" id="KW-0418">Kinase</keyword>
<dbReference type="HAMAP" id="MF_00165">
    <property type="entry name" value="Thymidylate_kinase"/>
    <property type="match status" value="1"/>
</dbReference>
<evidence type="ECO:0000256" key="2">
    <source>
        <dbReference type="ARBA" id="ARBA00012980"/>
    </source>
</evidence>
<dbReference type="InterPro" id="IPR039430">
    <property type="entry name" value="Thymidylate_kin-like_dom"/>
</dbReference>
<keyword evidence="4 12" id="KW-0808">Transferase</keyword>